<proteinExistence type="predicted"/>
<keyword evidence="2" id="KW-0479">Metal-binding</keyword>
<name>A0A2G8T8S7_9BURK</name>
<dbReference type="EMBL" id="PDOC01000039">
    <property type="protein sequence ID" value="PIL42068.1"/>
    <property type="molecule type" value="Genomic_DNA"/>
</dbReference>
<dbReference type="GO" id="GO:0009055">
    <property type="term" value="F:electron transfer activity"/>
    <property type="evidence" value="ECO:0007669"/>
    <property type="project" value="InterPro"/>
</dbReference>
<reference evidence="7 8" key="1">
    <citation type="submission" date="2017-10" db="EMBL/GenBank/DDBJ databases">
        <title>Massilia psychrophilum sp. nov., a novel purple-pigmented bacterium isolated from Tianshan glacier, Xinjiang Municipality, China.</title>
        <authorList>
            <person name="Wang H."/>
        </authorList>
    </citation>
    <scope>NUCLEOTIDE SEQUENCE [LARGE SCALE GENOMIC DNA]</scope>
    <source>
        <strain evidence="7 8">JCM 30074</strain>
    </source>
</reference>
<comment type="subcellular location">
    <subcellularLocation>
        <location evidence="1">Periplasm</location>
    </subcellularLocation>
</comment>
<dbReference type="InterPro" id="IPR008972">
    <property type="entry name" value="Cupredoxin"/>
</dbReference>
<keyword evidence="8" id="KW-1185">Reference proteome</keyword>
<sequence>MALISGAAAHDGEHPAAASEASPAKHQVDKSASPAHDPATAGHSHGAPVGIPGKFADAKRTVKVDMTDAMRFNPSSIKVSRGETVRFVVTNSGKLKHEMVLGSMSELKKHADMMRKNPEMEHAEENMVSVESGKSGELIWKFSSSGNVDFACLQPGHFEAGMQGKVAVK</sequence>
<feature type="compositionally biased region" description="Low complexity" evidence="5">
    <location>
        <begin position="15"/>
        <end position="25"/>
    </location>
</feature>
<dbReference type="InterPro" id="IPR000923">
    <property type="entry name" value="BlueCu_1"/>
</dbReference>
<evidence type="ECO:0000256" key="2">
    <source>
        <dbReference type="ARBA" id="ARBA00022723"/>
    </source>
</evidence>
<dbReference type="CDD" id="cd04211">
    <property type="entry name" value="Cupredoxin_like_2"/>
    <property type="match status" value="1"/>
</dbReference>
<dbReference type="SUPFAM" id="SSF49503">
    <property type="entry name" value="Cupredoxins"/>
    <property type="match status" value="1"/>
</dbReference>
<keyword evidence="4" id="KW-0186">Copper</keyword>
<evidence type="ECO:0000256" key="4">
    <source>
        <dbReference type="ARBA" id="ARBA00023008"/>
    </source>
</evidence>
<evidence type="ECO:0000313" key="7">
    <source>
        <dbReference type="EMBL" id="PIL42068.1"/>
    </source>
</evidence>
<dbReference type="InterPro" id="IPR050845">
    <property type="entry name" value="Cu-binding_ET"/>
</dbReference>
<evidence type="ECO:0000259" key="6">
    <source>
        <dbReference type="Pfam" id="PF00127"/>
    </source>
</evidence>
<dbReference type="Proteomes" id="UP000230390">
    <property type="component" value="Unassembled WGS sequence"/>
</dbReference>
<evidence type="ECO:0000256" key="1">
    <source>
        <dbReference type="ARBA" id="ARBA00004418"/>
    </source>
</evidence>
<dbReference type="GO" id="GO:0042597">
    <property type="term" value="C:periplasmic space"/>
    <property type="evidence" value="ECO:0007669"/>
    <property type="project" value="UniProtKB-SubCell"/>
</dbReference>
<comment type="caution">
    <text evidence="7">The sequence shown here is derived from an EMBL/GenBank/DDBJ whole genome shotgun (WGS) entry which is preliminary data.</text>
</comment>
<evidence type="ECO:0000256" key="3">
    <source>
        <dbReference type="ARBA" id="ARBA00022764"/>
    </source>
</evidence>
<dbReference type="AlphaFoldDB" id="A0A2G8T8S7"/>
<evidence type="ECO:0000256" key="5">
    <source>
        <dbReference type="SAM" id="MobiDB-lite"/>
    </source>
</evidence>
<feature type="region of interest" description="Disordered" evidence="5">
    <location>
        <begin position="1"/>
        <end position="54"/>
    </location>
</feature>
<keyword evidence="3" id="KW-0574">Periplasm</keyword>
<dbReference type="OrthoDB" id="9816061at2"/>
<feature type="domain" description="Blue (type 1) copper" evidence="6">
    <location>
        <begin position="61"/>
        <end position="169"/>
    </location>
</feature>
<dbReference type="Gene3D" id="2.60.40.420">
    <property type="entry name" value="Cupredoxins - blue copper proteins"/>
    <property type="match status" value="1"/>
</dbReference>
<dbReference type="Pfam" id="PF00127">
    <property type="entry name" value="Copper-bind"/>
    <property type="match status" value="1"/>
</dbReference>
<organism evidence="7 8">
    <name type="scientific">Massilia eurypsychrophila</name>
    <dbReference type="NCBI Taxonomy" id="1485217"/>
    <lineage>
        <taxon>Bacteria</taxon>
        <taxon>Pseudomonadati</taxon>
        <taxon>Pseudomonadota</taxon>
        <taxon>Betaproteobacteria</taxon>
        <taxon>Burkholderiales</taxon>
        <taxon>Oxalobacteraceae</taxon>
        <taxon>Telluria group</taxon>
        <taxon>Massilia</taxon>
    </lineage>
</organism>
<dbReference type="GO" id="GO:0005507">
    <property type="term" value="F:copper ion binding"/>
    <property type="evidence" value="ECO:0007669"/>
    <property type="project" value="InterPro"/>
</dbReference>
<gene>
    <name evidence="7" type="ORF">CR105_26305</name>
</gene>
<evidence type="ECO:0000313" key="8">
    <source>
        <dbReference type="Proteomes" id="UP000230390"/>
    </source>
</evidence>
<accession>A0A2G8T8S7</accession>
<protein>
    <recommendedName>
        <fullName evidence="6">Blue (type 1) copper domain-containing protein</fullName>
    </recommendedName>
</protein>
<dbReference type="PANTHER" id="PTHR38439:SF3">
    <property type="entry name" value="COPPER-RESISTANT CUPROPROTEIN COPI"/>
    <property type="match status" value="1"/>
</dbReference>
<dbReference type="PANTHER" id="PTHR38439">
    <property type="entry name" value="AURACYANIN-B"/>
    <property type="match status" value="1"/>
</dbReference>